<gene>
    <name evidence="8" type="ORF">V6N11_027342</name>
</gene>
<dbReference type="PANTHER" id="PTHR48017">
    <property type="entry name" value="OS05G0424000 PROTEIN-RELATED"/>
    <property type="match status" value="1"/>
</dbReference>
<keyword evidence="5" id="KW-1133">Transmembrane helix</keyword>
<reference evidence="8 9" key="1">
    <citation type="journal article" date="2024" name="G3 (Bethesda)">
        <title>Genome assembly of Hibiscus sabdariffa L. provides insights into metabolisms of medicinal natural products.</title>
        <authorList>
            <person name="Kim T."/>
        </authorList>
    </citation>
    <scope>NUCLEOTIDE SEQUENCE [LARGE SCALE GENOMIC DNA]</scope>
    <source>
        <strain evidence="8">TK-2024</strain>
        <tissue evidence="8">Old leaves</tissue>
    </source>
</reference>
<dbReference type="Proteomes" id="UP001396334">
    <property type="component" value="Unassembled WGS sequence"/>
</dbReference>
<keyword evidence="6" id="KW-0472">Membrane</keyword>
<evidence type="ECO:0000256" key="1">
    <source>
        <dbReference type="ARBA" id="ARBA00004370"/>
    </source>
</evidence>
<organism evidence="8 9">
    <name type="scientific">Hibiscus sabdariffa</name>
    <name type="common">roselle</name>
    <dbReference type="NCBI Taxonomy" id="183260"/>
    <lineage>
        <taxon>Eukaryota</taxon>
        <taxon>Viridiplantae</taxon>
        <taxon>Streptophyta</taxon>
        <taxon>Embryophyta</taxon>
        <taxon>Tracheophyta</taxon>
        <taxon>Spermatophyta</taxon>
        <taxon>Magnoliopsida</taxon>
        <taxon>eudicotyledons</taxon>
        <taxon>Gunneridae</taxon>
        <taxon>Pentapetalae</taxon>
        <taxon>rosids</taxon>
        <taxon>malvids</taxon>
        <taxon>Malvales</taxon>
        <taxon>Malvaceae</taxon>
        <taxon>Malvoideae</taxon>
        <taxon>Hibiscus</taxon>
    </lineage>
</organism>
<keyword evidence="2" id="KW-0813">Transport</keyword>
<sequence>MFYISCGALGYAAFGNNATGNFLTGFGFFEPYWLINTANMFIIVHLVGAYQVFCQSIFNQVEDWCISQWSTKRRRADEGCRGGYDSLILQQYSRSARRRFVSVVDRVFPDSNAHIERKHSTLLLEMDMVKHLRGLLDHIASRCRWLHCSHF</sequence>
<comment type="caution">
    <text evidence="8">The sequence shown here is derived from an EMBL/GenBank/DDBJ whole genome shotgun (WGS) entry which is preliminary data.</text>
</comment>
<dbReference type="EMBL" id="JBBPBN010000060">
    <property type="protein sequence ID" value="KAK8987596.1"/>
    <property type="molecule type" value="Genomic_DNA"/>
</dbReference>
<evidence type="ECO:0000256" key="3">
    <source>
        <dbReference type="ARBA" id="ARBA00022692"/>
    </source>
</evidence>
<keyword evidence="9" id="KW-1185">Reference proteome</keyword>
<evidence type="ECO:0000256" key="5">
    <source>
        <dbReference type="ARBA" id="ARBA00022989"/>
    </source>
</evidence>
<evidence type="ECO:0000259" key="7">
    <source>
        <dbReference type="Pfam" id="PF01490"/>
    </source>
</evidence>
<proteinExistence type="predicted"/>
<accession>A0ABR2PGN0</accession>
<comment type="subcellular location">
    <subcellularLocation>
        <location evidence="1">Membrane</location>
    </subcellularLocation>
</comment>
<feature type="domain" description="Amino acid transporter transmembrane" evidence="7">
    <location>
        <begin position="1"/>
        <end position="75"/>
    </location>
</feature>
<evidence type="ECO:0000313" key="9">
    <source>
        <dbReference type="Proteomes" id="UP001396334"/>
    </source>
</evidence>
<evidence type="ECO:0000256" key="2">
    <source>
        <dbReference type="ARBA" id="ARBA00022448"/>
    </source>
</evidence>
<dbReference type="Pfam" id="PF01490">
    <property type="entry name" value="Aa_trans"/>
    <property type="match status" value="1"/>
</dbReference>
<keyword evidence="4" id="KW-0029">Amino-acid transport</keyword>
<evidence type="ECO:0000256" key="6">
    <source>
        <dbReference type="ARBA" id="ARBA00023136"/>
    </source>
</evidence>
<protein>
    <recommendedName>
        <fullName evidence="7">Amino acid transporter transmembrane domain-containing protein</fullName>
    </recommendedName>
</protein>
<keyword evidence="3" id="KW-0812">Transmembrane</keyword>
<evidence type="ECO:0000313" key="8">
    <source>
        <dbReference type="EMBL" id="KAK8987596.1"/>
    </source>
</evidence>
<name>A0ABR2PGN0_9ROSI</name>
<evidence type="ECO:0000256" key="4">
    <source>
        <dbReference type="ARBA" id="ARBA00022970"/>
    </source>
</evidence>
<dbReference type="InterPro" id="IPR013057">
    <property type="entry name" value="AA_transpt_TM"/>
</dbReference>